<dbReference type="GeneID" id="26305135"/>
<dbReference type="Proteomes" id="UP000053758">
    <property type="component" value="Unassembled WGS sequence"/>
</dbReference>
<dbReference type="PANTHER" id="PTHR12975">
    <property type="entry name" value="TRANSPORT PROTEIN TRAPP"/>
    <property type="match status" value="1"/>
</dbReference>
<organism evidence="2 3">
    <name type="scientific">Pseudozyma antarctica</name>
    <name type="common">Yeast</name>
    <name type="synonym">Candida antarctica</name>
    <dbReference type="NCBI Taxonomy" id="84753"/>
    <lineage>
        <taxon>Eukaryota</taxon>
        <taxon>Fungi</taxon>
        <taxon>Dikarya</taxon>
        <taxon>Basidiomycota</taxon>
        <taxon>Ustilaginomycotina</taxon>
        <taxon>Ustilaginomycetes</taxon>
        <taxon>Ustilaginales</taxon>
        <taxon>Ustilaginaceae</taxon>
        <taxon>Moesziomyces</taxon>
    </lineage>
</organism>
<sequence length="1333" mass="145903">MSDLRIHAALSPRVAVLSSPDVDRVIQFNGIPDLSTLLRPFEFSVERLSVRTSQLETRVCDRFPLRFDPYSMFNAQAARAVNPAEELLDQVNQLIATNIKKWDAQVPKPNAAGQQHHTGSDNAFNELDDKEAAGKALEETLAKLQRGSLEETTPWFAAVQQLAFSQRPVCKHETFGHPVAVLLAVSSASPDPMNDFAKLYEVTSQASPFPAQPFINTDVLKYYVLIHDVRTSGPDLSSSKEMLEQIKKTYGLHCCLLAINSAPDDRPAAPAKLAALWSPYVPTLPTSPNPMSPPGDPTRANLAAVLDEEDVKRIKGFIRELTAQSIVPFMERYVQHMGEHLANSRRGLTNRLFGASRKLFGGVSVGGSSDKSGSGSSTPGGLATSGGYDAQNEWYPYTSIEAQTRRLADFAFTIRDYKLAASMYDLGRKDFAGDKAHRHSAAATEMFGLSHLMIMYTARSAPIDVDSYLAQACQEYTLRSAARAAPAMDENNALRATLLYYEAYRMLGYLRPAPAGLLRMSQRSDEVLAPLLLEQAALACLQLRPRAALRKYALHLVMAAHKYQACGQKALSLRCYANAAVVYRDKGWTLVENHIEHELGMQAYNDGDSDTALAHLVRLVRPSANSSVEHDTFLKAVQTAYKYSARAGEQPDSIPGAAATALALPVPMFDAASASLRFVPESSASATSAVDEEVWERLEEQLVASGLGERTHADGSKSRRKRPTSKTSTQAREVPVGQTFWLEIALHNPLGVELAVDHIRPVLKHDTPDQDDFSDVETEDPGRMVLGASEHRRISVAMRASKEAKALRVASVTFRLADAIELVQPLVKKGQRLNATKEQRAAVVYGRELSLAVSVHAARPTLTARIVHAPAHMLLGEQARLKVVFKNEGGAPIEDLRALCDQPELATFDGVPSSAEDTTMANHMDPAGPEDVLGSGQLMPGEEVERWLAVRPNRTGAVSIAWLLPFSSGDGETYLSRLALSTKVSAALQINVTTEPERSTECRHVVTVEATNRLSSDEIRVDALSLLGPGWKLAKSSAMPQSVVIAPLQVWREQVLVEAASAEGGMDEYTATRLQDVLLSRDTRRARAAGVKLHLTRVAYASEWDGLMLGLHREARKVWRSRWLGAAFPTLGARDRRDAFTLWEPRDLDVVVHFALQPRTESSARCGQVAVYGLQPGPLRSQIRAITHPRLEQGAGKAAVRSLYAETIKEKATVLANILASRLNADQNPAVIHATLASTEDNDEAERRYRFVVRNFSDAYDVKVAIQLHDDTDADGARWTGRKTLRCALASGAVAELIATRSETPGVHGVRYGVVAETYGADGVPFARYTEQH</sequence>
<proteinExistence type="predicted"/>
<dbReference type="PANTHER" id="PTHR12975:SF6">
    <property type="entry name" value="TRAFFICKING PROTEIN PARTICLE COMPLEX SUBUNIT 8"/>
    <property type="match status" value="1"/>
</dbReference>
<gene>
    <name evidence="2" type="ORF">PAN0_011d4240</name>
</gene>
<dbReference type="OrthoDB" id="203724at2759"/>
<accession>A0A081CH72</accession>
<dbReference type="InterPro" id="IPR058541">
    <property type="entry name" value="Ig_TPPC8_1st"/>
</dbReference>
<dbReference type="RefSeq" id="XP_014655696.1">
    <property type="nucleotide sequence ID" value="XM_014800210.1"/>
</dbReference>
<evidence type="ECO:0000313" key="3">
    <source>
        <dbReference type="Proteomes" id="UP000053758"/>
    </source>
</evidence>
<dbReference type="HOGENOM" id="CLU_004823_3_0_1"/>
<dbReference type="EMBL" id="DF830078">
    <property type="protein sequence ID" value="GAK66018.1"/>
    <property type="molecule type" value="Genomic_DNA"/>
</dbReference>
<name>A0A081CH72_PSEA2</name>
<protein>
    <recommendedName>
        <fullName evidence="1">TPPC8 first Ig-like domain-containing protein</fullName>
    </recommendedName>
</protein>
<dbReference type="Pfam" id="PF12739">
    <property type="entry name" value="TRAPPC-Trs85"/>
    <property type="match status" value="1"/>
</dbReference>
<feature type="domain" description="TPPC8 first Ig-like" evidence="1">
    <location>
        <begin position="692"/>
        <end position="874"/>
    </location>
</feature>
<reference evidence="3" key="1">
    <citation type="journal article" date="2014" name="Genome Announc.">
        <title>Draft Genome Sequence of the Yeast Pseudozyma antarctica Type Strain JCM10317, a Producer of the Glycolipid Biosurfactants, Mannosylerythritol Lipids.</title>
        <authorList>
            <person name="Saika A."/>
            <person name="Koike H."/>
            <person name="Hori T."/>
            <person name="Fukuoka T."/>
            <person name="Sato S."/>
            <person name="Habe H."/>
            <person name="Kitamoto D."/>
            <person name="Morita T."/>
        </authorList>
    </citation>
    <scope>NUCLEOTIDE SEQUENCE [LARGE SCALE GENOMIC DNA]</scope>
    <source>
        <strain evidence="3">JCM 10317</strain>
    </source>
</reference>
<evidence type="ECO:0000259" key="1">
    <source>
        <dbReference type="Pfam" id="PF24545"/>
    </source>
</evidence>
<dbReference type="Pfam" id="PF24545">
    <property type="entry name" value="Ig_TPPC8_1st"/>
    <property type="match status" value="1"/>
</dbReference>
<dbReference type="InterPro" id="IPR024420">
    <property type="entry name" value="TRAPP_III_complex_Trs85"/>
</dbReference>
<evidence type="ECO:0000313" key="2">
    <source>
        <dbReference type="EMBL" id="GAK66018.1"/>
    </source>
</evidence>
<keyword evidence="3" id="KW-1185">Reference proteome</keyword>
<dbReference type="GO" id="GO:1990072">
    <property type="term" value="C:TRAPPIII protein complex"/>
    <property type="evidence" value="ECO:0007669"/>
    <property type="project" value="TreeGrafter"/>
</dbReference>